<evidence type="ECO:0000256" key="5">
    <source>
        <dbReference type="SAM" id="Phobius"/>
    </source>
</evidence>
<evidence type="ECO:0000256" key="2">
    <source>
        <dbReference type="ARBA" id="ARBA00022692"/>
    </source>
</evidence>
<dbReference type="InterPro" id="IPR011701">
    <property type="entry name" value="MFS"/>
</dbReference>
<dbReference type="GO" id="GO:0005886">
    <property type="term" value="C:plasma membrane"/>
    <property type="evidence" value="ECO:0007669"/>
    <property type="project" value="TreeGrafter"/>
</dbReference>
<feature type="transmembrane region" description="Helical" evidence="5">
    <location>
        <begin position="168"/>
        <end position="188"/>
    </location>
</feature>
<dbReference type="Gene3D" id="1.20.1720.10">
    <property type="entry name" value="Multidrug resistance protein D"/>
    <property type="match status" value="1"/>
</dbReference>
<dbReference type="Pfam" id="PF07690">
    <property type="entry name" value="MFS_1"/>
    <property type="match status" value="1"/>
</dbReference>
<evidence type="ECO:0000313" key="8">
    <source>
        <dbReference type="Proteomes" id="UP000184600"/>
    </source>
</evidence>
<dbReference type="CDD" id="cd17320">
    <property type="entry name" value="MFS_MdfA_MDR_like"/>
    <property type="match status" value="1"/>
</dbReference>
<feature type="transmembrane region" description="Helical" evidence="5">
    <location>
        <begin position="108"/>
        <end position="128"/>
    </location>
</feature>
<keyword evidence="8" id="KW-1185">Reference proteome</keyword>
<protein>
    <submittedName>
        <fullName evidence="7">Bicyclomycin resistance protein</fullName>
    </submittedName>
</protein>
<gene>
    <name evidence="7" type="primary">bcr_2</name>
    <name evidence="7" type="ORF">VQ7734_03155</name>
</gene>
<feature type="transmembrane region" description="Helical" evidence="5">
    <location>
        <begin position="16"/>
        <end position="41"/>
    </location>
</feature>
<feature type="transmembrane region" description="Helical" evidence="5">
    <location>
        <begin position="369"/>
        <end position="388"/>
    </location>
</feature>
<evidence type="ECO:0000256" key="1">
    <source>
        <dbReference type="ARBA" id="ARBA00004141"/>
    </source>
</evidence>
<feature type="transmembrane region" description="Helical" evidence="5">
    <location>
        <begin position="255"/>
        <end position="273"/>
    </location>
</feature>
<dbReference type="GO" id="GO:0022857">
    <property type="term" value="F:transmembrane transporter activity"/>
    <property type="evidence" value="ECO:0007669"/>
    <property type="project" value="InterPro"/>
</dbReference>
<evidence type="ECO:0000259" key="6">
    <source>
        <dbReference type="PROSITE" id="PS50850"/>
    </source>
</evidence>
<dbReference type="PANTHER" id="PTHR23502">
    <property type="entry name" value="MAJOR FACILITATOR SUPERFAMILY"/>
    <property type="match status" value="1"/>
</dbReference>
<dbReference type="PROSITE" id="PS50850">
    <property type="entry name" value="MFS"/>
    <property type="match status" value="1"/>
</dbReference>
<dbReference type="InterPro" id="IPR020846">
    <property type="entry name" value="MFS_dom"/>
</dbReference>
<dbReference type="GO" id="GO:1990961">
    <property type="term" value="P:xenobiotic detoxification by transmembrane export across the plasma membrane"/>
    <property type="evidence" value="ECO:0007669"/>
    <property type="project" value="TreeGrafter"/>
</dbReference>
<reference evidence="8" key="1">
    <citation type="submission" date="2016-12" db="EMBL/GenBank/DDBJ databases">
        <authorList>
            <person name="Rodrigo-Torres L."/>
            <person name="Arahal R.D."/>
            <person name="Lucena T."/>
        </authorList>
    </citation>
    <scope>NUCLEOTIDE SEQUENCE [LARGE SCALE GENOMIC DNA]</scope>
</reference>
<keyword evidence="3 5" id="KW-1133">Transmembrane helix</keyword>
<evidence type="ECO:0000256" key="3">
    <source>
        <dbReference type="ARBA" id="ARBA00022989"/>
    </source>
</evidence>
<dbReference type="PANTHER" id="PTHR23502:SF75">
    <property type="entry name" value="MULTIDRUG RESISTANCE PROTEIN D"/>
    <property type="match status" value="1"/>
</dbReference>
<feature type="transmembrane region" description="Helical" evidence="5">
    <location>
        <begin position="81"/>
        <end position="102"/>
    </location>
</feature>
<name>A0A1M7YY35_9VIBR</name>
<feature type="transmembrane region" description="Helical" evidence="5">
    <location>
        <begin position="218"/>
        <end position="243"/>
    </location>
</feature>
<dbReference type="EMBL" id="FRFG01000037">
    <property type="protein sequence ID" value="SHO57386.1"/>
    <property type="molecule type" value="Genomic_DNA"/>
</dbReference>
<feature type="transmembrane region" description="Helical" evidence="5">
    <location>
        <begin position="340"/>
        <end position="363"/>
    </location>
</feature>
<sequence length="401" mass="44085">MSDDRIIKSGFDWRPVLLACLAISVGQLSIGLVFPSLPWIADDFSVSADQTQLLISAYLIGFGPLQFIYGPVSDSIGRRIVLLTALILSFIGLVTIVCFSHSFTGLIIGRFIQGAGNGCCAVLSRASTRDSYSGEQLPVALSYVTMVASITPIFAPVLGGFINHQFGWRAIFYTLLGYLVFVWCILFLRFRETMRYKKPLPRIRESLQQYKKLLSSSYFLSFGSIGWLNFTLVTTCISLMPFLMQVQIGMSSDEYALWALIPAFGMLLGSFSVTRLRIRFGLKSVFYLSPVIQLISALWFILTPLDPLMLMAGQFLMVVGNGIALPCAQAQLMLPYRHQAGMVAALAGGGQMVVAALASFSLLKVGINQAWHLGIVIACFACVTLLNIRRGFNSEVSQDEV</sequence>
<dbReference type="Proteomes" id="UP000184600">
    <property type="component" value="Unassembled WGS sequence"/>
</dbReference>
<dbReference type="AlphaFoldDB" id="A0A1M7YY35"/>
<feature type="transmembrane region" description="Helical" evidence="5">
    <location>
        <begin position="53"/>
        <end position="69"/>
    </location>
</feature>
<organism evidence="7 8">
    <name type="scientific">Vibrio quintilis</name>
    <dbReference type="NCBI Taxonomy" id="1117707"/>
    <lineage>
        <taxon>Bacteria</taxon>
        <taxon>Pseudomonadati</taxon>
        <taxon>Pseudomonadota</taxon>
        <taxon>Gammaproteobacteria</taxon>
        <taxon>Vibrionales</taxon>
        <taxon>Vibrionaceae</taxon>
        <taxon>Vibrio</taxon>
    </lineage>
</organism>
<feature type="transmembrane region" description="Helical" evidence="5">
    <location>
        <begin position="140"/>
        <end position="162"/>
    </location>
</feature>
<comment type="subcellular location">
    <subcellularLocation>
        <location evidence="1">Membrane</location>
        <topology evidence="1">Multi-pass membrane protein</topology>
    </subcellularLocation>
</comment>
<evidence type="ECO:0000256" key="4">
    <source>
        <dbReference type="ARBA" id="ARBA00023136"/>
    </source>
</evidence>
<keyword evidence="2 5" id="KW-0812">Transmembrane</keyword>
<feature type="domain" description="Major facilitator superfamily (MFS) profile" evidence="6">
    <location>
        <begin position="15"/>
        <end position="401"/>
    </location>
</feature>
<dbReference type="STRING" id="1117707.VQ7734_03155"/>
<proteinExistence type="predicted"/>
<dbReference type="InterPro" id="IPR036259">
    <property type="entry name" value="MFS_trans_sf"/>
</dbReference>
<accession>A0A1M7YY35</accession>
<dbReference type="SUPFAM" id="SSF103473">
    <property type="entry name" value="MFS general substrate transporter"/>
    <property type="match status" value="1"/>
</dbReference>
<keyword evidence="4 5" id="KW-0472">Membrane</keyword>
<feature type="transmembrane region" description="Helical" evidence="5">
    <location>
        <begin position="285"/>
        <end position="302"/>
    </location>
</feature>
<evidence type="ECO:0000313" key="7">
    <source>
        <dbReference type="EMBL" id="SHO57386.1"/>
    </source>
</evidence>